<dbReference type="EMBL" id="FO082872">
    <property type="protein sequence ID" value="CCF73327.1"/>
    <property type="molecule type" value="Genomic_DNA"/>
</dbReference>
<dbReference type="Gene3D" id="3.40.50.11500">
    <property type="match status" value="1"/>
</dbReference>
<keyword evidence="3" id="KW-1133">Transmembrane helix</keyword>
<dbReference type="EC" id="2.7.1.68" evidence="5"/>
<dbReference type="Pfam" id="PF02493">
    <property type="entry name" value="MORN"/>
    <property type="match status" value="7"/>
</dbReference>
<dbReference type="AlphaFoldDB" id="I7J5Y7"/>
<dbReference type="RefSeq" id="XP_012647936.1">
    <property type="nucleotide sequence ID" value="XM_012792482.1"/>
</dbReference>
<accession>I7J5Y7</accession>
<dbReference type="OrthoDB" id="270720at2759"/>
<keyword evidence="5" id="KW-0808">Transferase</keyword>
<dbReference type="InterPro" id="IPR018307">
    <property type="entry name" value="ABL9/DENND6_dom"/>
</dbReference>
<reference evidence="5 6" key="2">
    <citation type="journal article" date="2013" name="PLoS ONE">
        <title>Whole genome mapping and re-organization of the nuclear and mitochondrial genomes of Babesia microti isolates.</title>
        <authorList>
            <person name="Cornillot E."/>
            <person name="Dassouli A."/>
            <person name="Garg A."/>
            <person name="Pachikara N."/>
            <person name="Randazzo S."/>
            <person name="Depoix D."/>
            <person name="Carcy B."/>
            <person name="Delbecq S."/>
            <person name="Frutos R."/>
            <person name="Silva J.C."/>
            <person name="Sutton R."/>
            <person name="Krause P.J."/>
            <person name="Mamoun C.B."/>
        </authorList>
    </citation>
    <scope>NUCLEOTIDE SEQUENCE [LARGE SCALE GENOMIC DNA]</scope>
    <source>
        <strain evidence="5 6">RI</strain>
    </source>
</reference>
<feature type="transmembrane region" description="Helical" evidence="3">
    <location>
        <begin position="216"/>
        <end position="238"/>
    </location>
</feature>
<dbReference type="InterPro" id="IPR037516">
    <property type="entry name" value="Tripartite_DENN"/>
</dbReference>
<dbReference type="PANTHER" id="PTHR43215:SF14">
    <property type="entry name" value="RADIAL SPOKE HEAD 1 HOMOLOG"/>
    <property type="match status" value="1"/>
</dbReference>
<dbReference type="InterPro" id="IPR003409">
    <property type="entry name" value="MORN"/>
</dbReference>
<feature type="compositionally biased region" description="Basic and acidic residues" evidence="2">
    <location>
        <begin position="471"/>
        <end position="481"/>
    </location>
</feature>
<dbReference type="Gene3D" id="2.20.110.10">
    <property type="entry name" value="Histone H3 K4-specific methyltransferase SET7/9 N-terminal domain"/>
    <property type="match status" value="3"/>
</dbReference>
<reference evidence="5 6" key="3">
    <citation type="journal article" date="2016" name="Sci. Rep.">
        <title>Genome-wide diversity and gene expression profiling of Babesia microti isolates identify polymorphic genes that mediate host-pathogen interactions.</title>
        <authorList>
            <person name="Silva J.C."/>
            <person name="Cornillot E."/>
            <person name="McCracken C."/>
            <person name="Usmani-Brown S."/>
            <person name="Dwivedi A."/>
            <person name="Ifeonu O.O."/>
            <person name="Crabtree J."/>
            <person name="Gotia H.T."/>
            <person name="Virji A.Z."/>
            <person name="Reynes C."/>
            <person name="Colinge J."/>
            <person name="Kumar V."/>
            <person name="Lawres L."/>
            <person name="Pazzi J.E."/>
            <person name="Pablo J.V."/>
            <person name="Hung C."/>
            <person name="Brancato J."/>
            <person name="Kumari P."/>
            <person name="Orvis J."/>
            <person name="Tretina K."/>
            <person name="Chibucos M."/>
            <person name="Ott S."/>
            <person name="Sadzewicz L."/>
            <person name="Sengamalay N."/>
            <person name="Shetty A.C."/>
            <person name="Su Q."/>
            <person name="Tallon L."/>
            <person name="Fraser C.M."/>
            <person name="Frutos R."/>
            <person name="Molina D.M."/>
            <person name="Krause P.J."/>
            <person name="Ben Mamoun C."/>
        </authorList>
    </citation>
    <scope>NUCLEOTIDE SEQUENCE [LARGE SCALE GENOMIC DNA]</scope>
    <source>
        <strain evidence="5 6">RI</strain>
    </source>
</reference>
<dbReference type="Pfam" id="PF09794">
    <property type="entry name" value="Avl9"/>
    <property type="match status" value="1"/>
</dbReference>
<sequence length="1205" mass="137615">MDDNVVCITQLSCINKFSPITDYIYPPNLNPEKYFFPLEFPGIDFAKGIASTEDEYRECISLLPHFAFADMNFSMTADVLYMILPASTGKFLYAISYYRRFNSFHVKGNVKVPVILWKSVCLLFKIPFFGAVSARLKPVVLSHFTNIASPDMNMLEDAFHHINNSLNSNNFQYEDLFFDLSNNEKSAVMIFNSALLSLLVKSILLERRIVLYSKSAFSVSSNILAILGLIPAALTLGFPAKNFGRDYLTWQRYGLPLKIFHENNPLMLLCPRNMIGVVSTKKSYLIGITDFDSFEKLEKPVDMLIDLDNTLINICNYNIYWITYLTFHEECFFISSIFDEDLFKDVICAAKESSRIAINLIRSAVSKLPASLISLARFSIKNKNDSLDHSENDERESIVEFFDKLFPGATPRWLKKAIDITSPKPVRKSKQKLQSDSFRLPYADTMGILSNRDKNDKSDRLGEQVRSNMIRSRDKSDRDSNKVNNSKLSRSIAKSNSKSSENELKTIAEFESRIRLLNEYVFDLLHKIAYIATNEREINYISAIVDFDLNKSVDGIGYMFISMRTLDMDVQNELSIELKKIRLKNDNLTSNYVVDSSNSDLQNKIYEKCSDGGSIEEFNPNKSEDTKNVKDLLPDHNKLNGSDLDPKKFHNIHKIDENTDKSQICANYQNSTKIYSSDYELSEANNPLDRTCHTPIDFDDEVQKNRFNDIKYKYIQRYIPELLADQIYETQNDFSYAFLKYWIDTTNARQFIETHNLPEFSLSNADHAGTYGKIKTFTYSNGDEYKGTTRHMLRHGQGKYLSKKGTIYEGEWKKDKRDGHGVLKSMNPLFYYSGNWKCDMKNGFGHLKTEFMEYWGQFKDNQFNGSGIIVQCNGTTYEGEFKDGRFHGQGKLLERGLIKLGEFNQGTLVGTASVIYQTGCIYIGNVEHDIPNGMGYMCYDDDHNFHGSWINGIRFGQGVLCVRYTGNHEDKDLKIPEEQIYTLDTTTYKLKQATMALKTSQQTFTSGWTIEGNWKDDNINLTYPLTILFPNGDKYIGSMSLVDIEHVLKLLDKDNPSIADKVLLPQGKGMFKCASTGEVYDGEWHMGFSHGHGKFLLKEGISWDGELNMNLFGQCGKLTLNDGENIDLNLKLSITREQLIEIGNTRAIVELSNKHIKCANSPFLETCLKYNLYEVGFMMKSKVASDIYGELVRYSLTNIGSSAAT</sequence>
<proteinExistence type="predicted"/>
<feature type="region of interest" description="Disordered" evidence="2">
    <location>
        <begin position="449"/>
        <end position="497"/>
    </location>
</feature>
<reference evidence="5 6" key="1">
    <citation type="journal article" date="2012" name="Nucleic Acids Res.">
        <title>Sequencing of the smallest Apicomplexan genome from the human pathogen Babesia microti.</title>
        <authorList>
            <person name="Cornillot E."/>
            <person name="Hadj-Kaddour K."/>
            <person name="Dassouli A."/>
            <person name="Noel B."/>
            <person name="Ranwez V."/>
            <person name="Vacherie B."/>
            <person name="Augagneur Y."/>
            <person name="Bres V."/>
            <person name="Duclos A."/>
            <person name="Randazzo S."/>
            <person name="Carcy B."/>
            <person name="Debierre-Grockiego F."/>
            <person name="Delbecq S."/>
            <person name="Moubri-Menage K."/>
            <person name="Shams-Eldin H."/>
            <person name="Usmani-Brown S."/>
            <person name="Bringaud F."/>
            <person name="Wincker P."/>
            <person name="Vivares C.P."/>
            <person name="Schwarz R.T."/>
            <person name="Schetters T.P."/>
            <person name="Krause P.J."/>
            <person name="Gorenflot A."/>
            <person name="Berry V."/>
            <person name="Barbe V."/>
            <person name="Ben Mamoun C."/>
        </authorList>
    </citation>
    <scope>NUCLEOTIDE SEQUENCE [LARGE SCALE GENOMIC DNA]</scope>
    <source>
        <strain evidence="5 6">RI</strain>
    </source>
</reference>
<gene>
    <name evidence="5" type="ORF">BMR1_02g00810</name>
</gene>
<keyword evidence="3" id="KW-0472">Membrane</keyword>
<dbReference type="InterPro" id="IPR043153">
    <property type="entry name" value="DENN_C"/>
</dbReference>
<feature type="transmembrane region" description="Helical" evidence="3">
    <location>
        <begin position="110"/>
        <end position="132"/>
    </location>
</feature>
<organism evidence="5 6">
    <name type="scientific">Babesia microti (strain RI)</name>
    <dbReference type="NCBI Taxonomy" id="1133968"/>
    <lineage>
        <taxon>Eukaryota</taxon>
        <taxon>Sar</taxon>
        <taxon>Alveolata</taxon>
        <taxon>Apicomplexa</taxon>
        <taxon>Aconoidasida</taxon>
        <taxon>Piroplasmida</taxon>
        <taxon>Babesiidae</taxon>
        <taxon>Babesia</taxon>
    </lineage>
</organism>
<keyword evidence="1" id="KW-0677">Repeat</keyword>
<dbReference type="GO" id="GO:0016308">
    <property type="term" value="F:1-phosphatidylinositol-4-phosphate 5-kinase activity"/>
    <property type="evidence" value="ECO:0007669"/>
    <property type="project" value="UniProtKB-EC"/>
</dbReference>
<feature type="transmembrane region" description="Helical" evidence="3">
    <location>
        <begin position="79"/>
        <end position="98"/>
    </location>
</feature>
<keyword evidence="6" id="KW-1185">Reference proteome</keyword>
<feature type="transmembrane region" description="Helical" evidence="3">
    <location>
        <begin position="186"/>
        <end position="204"/>
    </location>
</feature>
<dbReference type="SMART" id="SM00698">
    <property type="entry name" value="MORN"/>
    <property type="match status" value="6"/>
</dbReference>
<dbReference type="PROSITE" id="PS50211">
    <property type="entry name" value="DENN"/>
    <property type="match status" value="1"/>
</dbReference>
<evidence type="ECO:0000256" key="3">
    <source>
        <dbReference type="SAM" id="Phobius"/>
    </source>
</evidence>
<evidence type="ECO:0000313" key="5">
    <source>
        <dbReference type="EMBL" id="CCF73327.1"/>
    </source>
</evidence>
<evidence type="ECO:0000313" key="6">
    <source>
        <dbReference type="Proteomes" id="UP000002899"/>
    </source>
</evidence>
<feature type="compositionally biased region" description="Basic and acidic residues" evidence="2">
    <location>
        <begin position="451"/>
        <end position="463"/>
    </location>
</feature>
<evidence type="ECO:0000256" key="1">
    <source>
        <dbReference type="ARBA" id="ARBA00022737"/>
    </source>
</evidence>
<dbReference type="VEuPathDB" id="PiroplasmaDB:BMR1_02g00810"/>
<evidence type="ECO:0000259" key="4">
    <source>
        <dbReference type="PROSITE" id="PS50211"/>
    </source>
</evidence>
<dbReference type="Proteomes" id="UP000002899">
    <property type="component" value="Chromosome II"/>
</dbReference>
<protein>
    <submittedName>
        <fullName evidence="5">Phosphatidylinositol 4-phosphate 5-kinase 3</fullName>
        <ecNumber evidence="5">2.7.1.68</ecNumber>
    </submittedName>
</protein>
<dbReference type="SUPFAM" id="SSF82185">
    <property type="entry name" value="Histone H3 K4-specific methyltransferase SET7/9 N-terminal domain"/>
    <property type="match status" value="2"/>
</dbReference>
<feature type="compositionally biased region" description="Polar residues" evidence="2">
    <location>
        <begin position="482"/>
        <end position="493"/>
    </location>
</feature>
<keyword evidence="3" id="KW-0812">Transmembrane</keyword>
<evidence type="ECO:0000256" key="2">
    <source>
        <dbReference type="SAM" id="MobiDB-lite"/>
    </source>
</evidence>
<dbReference type="OMA" id="WKRYGFP"/>
<dbReference type="PANTHER" id="PTHR43215">
    <property type="entry name" value="RADIAL SPOKE HEAD 1 HOMOLOG"/>
    <property type="match status" value="1"/>
</dbReference>
<dbReference type="GeneID" id="24423951"/>
<name>I7J5Y7_BABMR</name>
<feature type="domain" description="UDENN" evidence="4">
    <location>
        <begin position="22"/>
        <end position="480"/>
    </location>
</feature>
<dbReference type="KEGG" id="bmic:BMR1_02g00810"/>